<dbReference type="AlphaFoldDB" id="A0A1A7XBG1"/>
<evidence type="ECO:0000313" key="2">
    <source>
        <dbReference type="EMBL" id="SBP15205.1"/>
    </source>
</evidence>
<gene>
    <name evidence="2" type="primary">Nfu_g_1_021237</name>
</gene>
<reference evidence="2" key="2">
    <citation type="submission" date="2016-06" db="EMBL/GenBank/DDBJ databases">
        <title>The genome of a short-lived fish provides insights into sex chromosome evolution and the genetic control of aging.</title>
        <authorList>
            <person name="Reichwald K."/>
            <person name="Felder M."/>
            <person name="Petzold A."/>
            <person name="Koch P."/>
            <person name="Groth M."/>
            <person name="Platzer M."/>
        </authorList>
    </citation>
    <scope>NUCLEOTIDE SEQUENCE</scope>
    <source>
        <tissue evidence="2">Brain</tissue>
    </source>
</reference>
<dbReference type="EMBL" id="HADX01013991">
    <property type="protein sequence ID" value="SBP36223.1"/>
    <property type="molecule type" value="Transcribed_RNA"/>
</dbReference>
<evidence type="ECO:0000256" key="1">
    <source>
        <dbReference type="SAM" id="Phobius"/>
    </source>
</evidence>
<keyword evidence="1" id="KW-0812">Transmembrane</keyword>
<name>A0A1A7XBG1_9TELE</name>
<accession>A0A1A7XBG1</accession>
<feature type="transmembrane region" description="Helical" evidence="1">
    <location>
        <begin position="104"/>
        <end position="131"/>
    </location>
</feature>
<feature type="non-terminal residue" evidence="2">
    <location>
        <position position="1"/>
    </location>
</feature>
<protein>
    <submittedName>
        <fullName evidence="2">Uncharacterized protein</fullName>
    </submittedName>
</protein>
<feature type="non-terminal residue" evidence="2">
    <location>
        <position position="149"/>
    </location>
</feature>
<keyword evidence="1" id="KW-1133">Transmembrane helix</keyword>
<proteinExistence type="predicted"/>
<dbReference type="EMBL" id="HADW01013805">
    <property type="protein sequence ID" value="SBP15205.1"/>
    <property type="molecule type" value="Transcribed_RNA"/>
</dbReference>
<reference evidence="2" key="1">
    <citation type="submission" date="2016-05" db="EMBL/GenBank/DDBJ databases">
        <authorList>
            <person name="Lavstsen T."/>
            <person name="Jespersen J.S."/>
        </authorList>
    </citation>
    <scope>NUCLEOTIDE SEQUENCE</scope>
    <source>
        <tissue evidence="2">Brain</tissue>
    </source>
</reference>
<sequence length="149" mass="17363">FLHNSFSRGHACGSNRHQSPGFSDLFIKSDWRIYCIEFVLVDKVSFRSYRSRCPFVFSSTGPYKQITDGCSTSRQGLSRCLSSLAFHKVLNMQSLIIYRVTFRVFTFLVSHQITLFSLLLELITFSSLFLFEKYFDMAHLMDENLAKQR</sequence>
<organism evidence="2">
    <name type="scientific">Iconisemion striatum</name>
    <dbReference type="NCBI Taxonomy" id="60296"/>
    <lineage>
        <taxon>Eukaryota</taxon>
        <taxon>Metazoa</taxon>
        <taxon>Chordata</taxon>
        <taxon>Craniata</taxon>
        <taxon>Vertebrata</taxon>
        <taxon>Euteleostomi</taxon>
        <taxon>Actinopterygii</taxon>
        <taxon>Neopterygii</taxon>
        <taxon>Teleostei</taxon>
        <taxon>Neoteleostei</taxon>
        <taxon>Acanthomorphata</taxon>
        <taxon>Ovalentaria</taxon>
        <taxon>Atherinomorphae</taxon>
        <taxon>Cyprinodontiformes</taxon>
        <taxon>Nothobranchiidae</taxon>
        <taxon>Iconisemion</taxon>
    </lineage>
</organism>
<keyword evidence="1" id="KW-0472">Membrane</keyword>